<feature type="domain" description="Gram-positive cocci surface proteins LPxTG" evidence="6">
    <location>
        <begin position="69"/>
        <end position="101"/>
    </location>
</feature>
<proteinExistence type="predicted"/>
<dbReference type="EMBL" id="JAQONE010000023">
    <property type="protein sequence ID" value="MDC2830148.1"/>
    <property type="molecule type" value="Genomic_DNA"/>
</dbReference>
<dbReference type="PROSITE" id="PS50847">
    <property type="entry name" value="GRAM_POS_ANCHORING"/>
    <property type="match status" value="1"/>
</dbReference>
<name>A0AAJ1HUE4_LIMMU</name>
<keyword evidence="2" id="KW-0964">Secreted</keyword>
<evidence type="ECO:0000259" key="6">
    <source>
        <dbReference type="PROSITE" id="PS50847"/>
    </source>
</evidence>
<feature type="compositionally biased region" description="Polar residues" evidence="5">
    <location>
        <begin position="61"/>
        <end position="76"/>
    </location>
</feature>
<feature type="compositionally biased region" description="Polar residues" evidence="5">
    <location>
        <begin position="26"/>
        <end position="50"/>
    </location>
</feature>
<dbReference type="Proteomes" id="UP001220670">
    <property type="component" value="Unassembled WGS sequence"/>
</dbReference>
<gene>
    <name evidence="7" type="ORF">PO250_07540</name>
</gene>
<dbReference type="RefSeq" id="WP_272209237.1">
    <property type="nucleotide sequence ID" value="NZ_JAQOMV010000031.1"/>
</dbReference>
<dbReference type="Pfam" id="PF00746">
    <property type="entry name" value="Gram_pos_anchor"/>
    <property type="match status" value="1"/>
</dbReference>
<sequence>MAQRSGFSEFIDTTTNDDHEAASKVATAQSANENVSSTVFMTNEPVSSENKPAAHHHTDSQSDSNQQKLPQTGNENTALLGLGLSALAAMLGIGGRRLKKD</sequence>
<keyword evidence="1" id="KW-0134">Cell wall</keyword>
<accession>A0AAJ1HUE4</accession>
<evidence type="ECO:0000313" key="7">
    <source>
        <dbReference type="EMBL" id="MDC2830148.1"/>
    </source>
</evidence>
<evidence type="ECO:0000256" key="3">
    <source>
        <dbReference type="ARBA" id="ARBA00022729"/>
    </source>
</evidence>
<feature type="region of interest" description="Disordered" evidence="5">
    <location>
        <begin position="1"/>
        <end position="76"/>
    </location>
</feature>
<evidence type="ECO:0000256" key="1">
    <source>
        <dbReference type="ARBA" id="ARBA00022512"/>
    </source>
</evidence>
<reference evidence="7" key="1">
    <citation type="submission" date="2023-01" db="EMBL/GenBank/DDBJ databases">
        <title>Genome analysis of 13 Lactobacillus isolated from gut of wild boar.</title>
        <authorList>
            <person name="Papp P."/>
            <person name="Libisch B."/>
            <person name="Nagy T."/>
            <person name="Olasz F."/>
        </authorList>
    </citation>
    <scope>NUCLEOTIDE SEQUENCE</scope>
    <source>
        <strain evidence="7">F146</strain>
    </source>
</reference>
<comment type="caution">
    <text evidence="7">The sequence shown here is derived from an EMBL/GenBank/DDBJ whole genome shotgun (WGS) entry which is preliminary data.</text>
</comment>
<dbReference type="InterPro" id="IPR019931">
    <property type="entry name" value="LPXTG_anchor"/>
</dbReference>
<keyword evidence="3" id="KW-0732">Signal</keyword>
<organism evidence="7 8">
    <name type="scientific">Limosilactobacillus mucosae</name>
    <name type="common">Lactobacillus mucosae</name>
    <dbReference type="NCBI Taxonomy" id="97478"/>
    <lineage>
        <taxon>Bacteria</taxon>
        <taxon>Bacillati</taxon>
        <taxon>Bacillota</taxon>
        <taxon>Bacilli</taxon>
        <taxon>Lactobacillales</taxon>
        <taxon>Lactobacillaceae</taxon>
        <taxon>Limosilactobacillus</taxon>
    </lineage>
</organism>
<evidence type="ECO:0000256" key="4">
    <source>
        <dbReference type="ARBA" id="ARBA00023088"/>
    </source>
</evidence>
<evidence type="ECO:0000256" key="5">
    <source>
        <dbReference type="SAM" id="MobiDB-lite"/>
    </source>
</evidence>
<dbReference type="NCBIfam" id="TIGR01167">
    <property type="entry name" value="LPXTG_anchor"/>
    <property type="match status" value="1"/>
</dbReference>
<keyword evidence="4" id="KW-0572">Peptidoglycan-anchor</keyword>
<evidence type="ECO:0000256" key="2">
    <source>
        <dbReference type="ARBA" id="ARBA00022525"/>
    </source>
</evidence>
<protein>
    <submittedName>
        <fullName evidence="7">LPXTG cell wall anchor domain-containing protein</fullName>
    </submittedName>
</protein>
<evidence type="ECO:0000313" key="8">
    <source>
        <dbReference type="Proteomes" id="UP001220670"/>
    </source>
</evidence>
<dbReference type="AlphaFoldDB" id="A0AAJ1HUE4"/>